<comment type="similarity">
    <text evidence="2">Belongs to the NifD/NifK/NifE/NifN family.</text>
</comment>
<feature type="domain" description="Nitrogenase/oxidoreductase component 1" evidence="3">
    <location>
        <begin position="21"/>
        <end position="438"/>
    </location>
</feature>
<name>A0A498GZM5_9EURY</name>
<evidence type="ECO:0000313" key="5">
    <source>
        <dbReference type="Proteomes" id="UP000290932"/>
    </source>
</evidence>
<dbReference type="EMBL" id="LHQS01000002">
    <property type="protein sequence ID" value="RXE55823.1"/>
    <property type="molecule type" value="Genomic_DNA"/>
</dbReference>
<protein>
    <submittedName>
        <fullName evidence="4">Nitrogenase</fullName>
    </submittedName>
</protein>
<dbReference type="RefSeq" id="WP_128693525.1">
    <property type="nucleotide sequence ID" value="NZ_LHQS01000002.1"/>
</dbReference>
<dbReference type="Gene3D" id="1.20.89.10">
    <property type="entry name" value="Nitrogenase Molybdenum-iron Protein, subunit B, domain 4"/>
    <property type="match status" value="1"/>
</dbReference>
<dbReference type="Gene3D" id="3.40.50.1980">
    <property type="entry name" value="Nitrogenase molybdenum iron protein domain"/>
    <property type="match status" value="3"/>
</dbReference>
<keyword evidence="5" id="KW-1185">Reference proteome</keyword>
<comment type="caution">
    <text evidence="4">The sequence shown here is derived from an EMBL/GenBank/DDBJ whole genome shotgun (WGS) entry which is preliminary data.</text>
</comment>
<gene>
    <name evidence="4" type="ORF">ABH15_06250</name>
</gene>
<dbReference type="InterPro" id="IPR050152">
    <property type="entry name" value="ChlB/BchB/BchZ"/>
</dbReference>
<organism evidence="4 5">
    <name type="scientific">Methanoculleus taiwanensis</name>
    <dbReference type="NCBI Taxonomy" id="1550565"/>
    <lineage>
        <taxon>Archaea</taxon>
        <taxon>Methanobacteriati</taxon>
        <taxon>Methanobacteriota</taxon>
        <taxon>Stenosarchaea group</taxon>
        <taxon>Methanomicrobia</taxon>
        <taxon>Methanomicrobiales</taxon>
        <taxon>Methanomicrobiaceae</taxon>
        <taxon>Methanoculleus</taxon>
    </lineage>
</organism>
<dbReference type="GO" id="GO:0016163">
    <property type="term" value="F:nitrogenase activity"/>
    <property type="evidence" value="ECO:0007669"/>
    <property type="project" value="InterPro"/>
</dbReference>
<evidence type="ECO:0000256" key="1">
    <source>
        <dbReference type="ARBA" id="ARBA00023231"/>
    </source>
</evidence>
<dbReference type="InterPro" id="IPR000318">
    <property type="entry name" value="Nase_comp1_CS"/>
</dbReference>
<dbReference type="Pfam" id="PF00148">
    <property type="entry name" value="Oxidored_nitro"/>
    <property type="match status" value="1"/>
</dbReference>
<evidence type="ECO:0000256" key="2">
    <source>
        <dbReference type="RuleBase" id="RU004021"/>
    </source>
</evidence>
<keyword evidence="1 2" id="KW-0535">Nitrogen fixation</keyword>
<proteinExistence type="inferred from homology"/>
<dbReference type="PROSITE" id="PS00699">
    <property type="entry name" value="NITROGENASE_1_1"/>
    <property type="match status" value="1"/>
</dbReference>
<dbReference type="PANTHER" id="PTHR33712:SF7">
    <property type="entry name" value="LIGHT-INDEPENDENT PROTOCHLOROPHYLLIDE REDUCTASE SUBUNIT B"/>
    <property type="match status" value="1"/>
</dbReference>
<sequence>MTEWKITSRVRQVNENQCHMCMPLGGVLALRGVEDSIALVHGSQGCSTYMRLANVEHFNEPIDIASSSLNEKQAIFGGEANLRKALDNVIRVYRPKVIGILTSCLAETMGDDIGRFVETYKTDREIRGLDIIPISTPSYSGTHTEGFWATMRAVIAYYARPTERHQGVNVIVPNISPADIREIKRLLDLMGLEYTLLPDYSLTLDRPFGGRYKKIAPGGTPAAEIARMSGARATIQFGFTCPEKFSPGHFLEQRFGVPLINLPLPVGLDGTDLFVRTLREISEQAVPGSIRLERGWLCDAMADAHKINASARPVIYGEPELVYALAKLCLENGSVPAVIASGTQNSGLAGLLQPLLEGALEETVVLEEADFVTIEDAAVRTSANLAVGHSGGRYLTERQGIPGLRVGYPVHDRVGGQRILSVGYTGSLAFLDRFTNTLLEAKHSSYRRLRKEELLSERGVSNAKA</sequence>
<dbReference type="Proteomes" id="UP000290932">
    <property type="component" value="Unassembled WGS sequence"/>
</dbReference>
<dbReference type="AlphaFoldDB" id="A0A498GZM5"/>
<accession>A0A498GZM5</accession>
<evidence type="ECO:0000313" key="4">
    <source>
        <dbReference type="EMBL" id="RXE55823.1"/>
    </source>
</evidence>
<dbReference type="SUPFAM" id="SSF53807">
    <property type="entry name" value="Helical backbone' metal receptor"/>
    <property type="match status" value="1"/>
</dbReference>
<dbReference type="PANTHER" id="PTHR33712">
    <property type="entry name" value="LIGHT-INDEPENDENT PROTOCHLOROPHYLLIDE REDUCTASE SUBUNIT B"/>
    <property type="match status" value="1"/>
</dbReference>
<dbReference type="OrthoDB" id="134630at2157"/>
<reference evidence="4 5" key="1">
    <citation type="journal article" date="2015" name="Int. J. Syst. Evol. Microbiol.">
        <title>Methanoculleus taiwanensis sp. nov., a methanogen isolated from deep marine sediment at the deformation front area near Taiwan.</title>
        <authorList>
            <person name="Weng C.Y."/>
            <person name="Chen S.C."/>
            <person name="Lai M.C."/>
            <person name="Wu S.Y."/>
            <person name="Lin S."/>
            <person name="Yang T.F."/>
            <person name="Chen P.C."/>
        </authorList>
    </citation>
    <scope>NUCLEOTIDE SEQUENCE [LARGE SCALE GENOMIC DNA]</scope>
    <source>
        <strain evidence="4 5">CYW4</strain>
    </source>
</reference>
<dbReference type="InterPro" id="IPR000510">
    <property type="entry name" value="Nase/OxRdtase_comp1"/>
</dbReference>
<evidence type="ECO:0000259" key="3">
    <source>
        <dbReference type="Pfam" id="PF00148"/>
    </source>
</evidence>